<reference evidence="1" key="1">
    <citation type="submission" date="2020-07" db="EMBL/GenBank/DDBJ databases">
        <authorList>
            <person name="Lin J."/>
        </authorList>
    </citation>
    <scope>NUCLEOTIDE SEQUENCE</scope>
</reference>
<dbReference type="PANTHER" id="PTHR47592:SF27">
    <property type="entry name" value="OS08G0421700 PROTEIN"/>
    <property type="match status" value="1"/>
</dbReference>
<protein>
    <submittedName>
        <fullName evidence="1">Uncharacterized protein</fullName>
    </submittedName>
</protein>
<dbReference type="AlphaFoldDB" id="A0A6V7NW17"/>
<dbReference type="Pfam" id="PF14223">
    <property type="entry name" value="Retrotran_gag_2"/>
    <property type="match status" value="1"/>
</dbReference>
<name>A0A6V7NW17_ANACO</name>
<dbReference type="PANTHER" id="PTHR47592">
    <property type="entry name" value="PBF68 PROTEIN"/>
    <property type="match status" value="1"/>
</dbReference>
<dbReference type="EMBL" id="LR862142">
    <property type="protein sequence ID" value="CAD1822789.1"/>
    <property type="molecule type" value="Genomic_DNA"/>
</dbReference>
<evidence type="ECO:0000313" key="1">
    <source>
        <dbReference type="EMBL" id="CAD1822789.1"/>
    </source>
</evidence>
<accession>A0A6V7NW17</accession>
<sequence length="148" mass="17833">MEATCEKFKDTVGDLNRPFRFNGNHLKRWKGKVSFYLNLLKVAYVLVEKNPKKTSTDDINEDEFLEHYEKTEKYEKYEYNCRYYLLNCLADEFYDYCENTYSFAKKIWKALQLKYDTEQGGAKKYAASRFFRYQMVEGKSVVEQVQDF</sequence>
<organism evidence="1">
    <name type="scientific">Ananas comosus var. bracteatus</name>
    <name type="common">red pineapple</name>
    <dbReference type="NCBI Taxonomy" id="296719"/>
    <lineage>
        <taxon>Eukaryota</taxon>
        <taxon>Viridiplantae</taxon>
        <taxon>Streptophyta</taxon>
        <taxon>Embryophyta</taxon>
        <taxon>Tracheophyta</taxon>
        <taxon>Spermatophyta</taxon>
        <taxon>Magnoliopsida</taxon>
        <taxon>Liliopsida</taxon>
        <taxon>Poales</taxon>
        <taxon>Bromeliaceae</taxon>
        <taxon>Bromelioideae</taxon>
        <taxon>Ananas</taxon>
    </lineage>
</organism>
<proteinExistence type="predicted"/>
<gene>
    <name evidence="1" type="ORF">CB5_LOCUS6000</name>
</gene>